<evidence type="ECO:0000259" key="1">
    <source>
        <dbReference type="Pfam" id="PF01370"/>
    </source>
</evidence>
<dbReference type="EMBL" id="JASVDS010000004">
    <property type="protein sequence ID" value="MDL5033194.1"/>
    <property type="molecule type" value="Genomic_DNA"/>
</dbReference>
<dbReference type="PANTHER" id="PTHR12126:SF11">
    <property type="entry name" value="NADH DEHYDROGENASE [UBIQUINONE] 1 ALPHA SUBCOMPLEX SUBUNIT 9, MITOCHONDRIAL"/>
    <property type="match status" value="1"/>
</dbReference>
<dbReference type="PANTHER" id="PTHR12126">
    <property type="entry name" value="NADH-UBIQUINONE OXIDOREDUCTASE 39 KDA SUBUNIT-RELATED"/>
    <property type="match status" value="1"/>
</dbReference>
<reference evidence="2 3" key="1">
    <citation type="submission" date="2023-06" db="EMBL/GenBank/DDBJ databases">
        <title>Pelomonas sp. APW6 16S ribosomal RNA gene genome sequencing and assembly.</title>
        <authorList>
            <person name="Woo H."/>
        </authorList>
    </citation>
    <scope>NUCLEOTIDE SEQUENCE [LARGE SCALE GENOMIC DNA]</scope>
    <source>
        <strain evidence="2 3">APW6</strain>
    </source>
</reference>
<sequence length="305" mass="32211">MSGPARRVLVCGAQGFIGRHIVQALQAAGFTVRAGVRERSQATLPDGTEPCLMDFSRDTRPEPWHARVADCEAVINAVGVLREGGGQAMDAIHHTVPAALFSACANTGVRRVLQVSALMPPDSRTRYAQSKRQAEASLLSLRAEGRLEACVLRPSVVFGEGGASTALFRRLARLPLLPWPAQAVSPQIQPVCVEDLAAACVRLLQATERPPATLDAVGPERFTLPDFIARLRRAAGLPPARLLVLPSALGTASARLGDLCPRQPWGSETLALLGADNIADVAPLQAVLGRPPRSVFDGPDSGAPA</sequence>
<name>A0ABT7LK63_9BURK</name>
<comment type="caution">
    <text evidence="2">The sequence shown here is derived from an EMBL/GenBank/DDBJ whole genome shotgun (WGS) entry which is preliminary data.</text>
</comment>
<evidence type="ECO:0000313" key="3">
    <source>
        <dbReference type="Proteomes" id="UP001238603"/>
    </source>
</evidence>
<organism evidence="2 3">
    <name type="scientific">Roseateles subflavus</name>
    <dbReference type="NCBI Taxonomy" id="3053353"/>
    <lineage>
        <taxon>Bacteria</taxon>
        <taxon>Pseudomonadati</taxon>
        <taxon>Pseudomonadota</taxon>
        <taxon>Betaproteobacteria</taxon>
        <taxon>Burkholderiales</taxon>
        <taxon>Sphaerotilaceae</taxon>
        <taxon>Roseateles</taxon>
    </lineage>
</organism>
<dbReference type="InterPro" id="IPR036291">
    <property type="entry name" value="NAD(P)-bd_dom_sf"/>
</dbReference>
<gene>
    <name evidence="2" type="ORF">QRD43_14865</name>
</gene>
<accession>A0ABT7LK63</accession>
<dbReference type="InterPro" id="IPR001509">
    <property type="entry name" value="Epimerase_deHydtase"/>
</dbReference>
<proteinExistence type="predicted"/>
<protein>
    <submittedName>
        <fullName evidence="2">NAD-dependent epimerase/dehydratase family protein</fullName>
    </submittedName>
</protein>
<keyword evidence="3" id="KW-1185">Reference proteome</keyword>
<evidence type="ECO:0000313" key="2">
    <source>
        <dbReference type="EMBL" id="MDL5033194.1"/>
    </source>
</evidence>
<dbReference type="Proteomes" id="UP001238603">
    <property type="component" value="Unassembled WGS sequence"/>
</dbReference>
<feature type="domain" description="NAD-dependent epimerase/dehydratase" evidence="1">
    <location>
        <begin position="8"/>
        <end position="209"/>
    </location>
</feature>
<dbReference type="RefSeq" id="WP_285983287.1">
    <property type="nucleotide sequence ID" value="NZ_JASVDS010000004.1"/>
</dbReference>
<dbReference type="InterPro" id="IPR051207">
    <property type="entry name" value="ComplexI_NDUFA9_subunit"/>
</dbReference>
<dbReference type="Gene3D" id="3.40.50.720">
    <property type="entry name" value="NAD(P)-binding Rossmann-like Domain"/>
    <property type="match status" value="1"/>
</dbReference>
<dbReference type="SUPFAM" id="SSF51735">
    <property type="entry name" value="NAD(P)-binding Rossmann-fold domains"/>
    <property type="match status" value="1"/>
</dbReference>
<dbReference type="Pfam" id="PF01370">
    <property type="entry name" value="Epimerase"/>
    <property type="match status" value="1"/>
</dbReference>